<organism evidence="1 2">
    <name type="scientific">Dallia pectoralis</name>
    <name type="common">Alaska blackfish</name>
    <dbReference type="NCBI Taxonomy" id="75939"/>
    <lineage>
        <taxon>Eukaryota</taxon>
        <taxon>Metazoa</taxon>
        <taxon>Chordata</taxon>
        <taxon>Craniata</taxon>
        <taxon>Vertebrata</taxon>
        <taxon>Euteleostomi</taxon>
        <taxon>Actinopterygii</taxon>
        <taxon>Neopterygii</taxon>
        <taxon>Teleostei</taxon>
        <taxon>Protacanthopterygii</taxon>
        <taxon>Esociformes</taxon>
        <taxon>Umbridae</taxon>
        <taxon>Dallia</taxon>
    </lineage>
</organism>
<evidence type="ECO:0000313" key="2">
    <source>
        <dbReference type="Proteomes" id="UP001157502"/>
    </source>
</evidence>
<dbReference type="Proteomes" id="UP001157502">
    <property type="component" value="Chromosome 18"/>
</dbReference>
<comment type="caution">
    <text evidence="1">The sequence shown here is derived from an EMBL/GenBank/DDBJ whole genome shotgun (WGS) entry which is preliminary data.</text>
</comment>
<dbReference type="EMBL" id="CM055745">
    <property type="protein sequence ID" value="KAJ7998206.1"/>
    <property type="molecule type" value="Genomic_DNA"/>
</dbReference>
<gene>
    <name evidence="1" type="ORF">DPEC_G00220190</name>
</gene>
<keyword evidence="2" id="KW-1185">Reference proteome</keyword>
<reference evidence="1" key="1">
    <citation type="submission" date="2021-05" db="EMBL/GenBank/DDBJ databases">
        <authorList>
            <person name="Pan Q."/>
            <person name="Jouanno E."/>
            <person name="Zahm M."/>
            <person name="Klopp C."/>
            <person name="Cabau C."/>
            <person name="Louis A."/>
            <person name="Berthelot C."/>
            <person name="Parey E."/>
            <person name="Roest Crollius H."/>
            <person name="Montfort J."/>
            <person name="Robinson-Rechavi M."/>
            <person name="Bouchez O."/>
            <person name="Lampietro C."/>
            <person name="Lopez Roques C."/>
            <person name="Donnadieu C."/>
            <person name="Postlethwait J."/>
            <person name="Bobe J."/>
            <person name="Dillon D."/>
            <person name="Chandos A."/>
            <person name="von Hippel F."/>
            <person name="Guiguen Y."/>
        </authorList>
    </citation>
    <scope>NUCLEOTIDE SEQUENCE</scope>
    <source>
        <strain evidence="1">YG-Jan2019</strain>
    </source>
</reference>
<sequence length="171" mass="19382">MILYQRMPGQRSPRGPVCDNNIQLRIMSPAFISTVIITLCVFAIKGTWVNEGKEGTDNSSSIVLRQDFNNSRSIPSLRQAQDRSLVKNRRSIRYRRTAVLNHWANDHGRYHHENGWWMLINHTVRQVMGHTGPCYVCALMPHSAGGSLPIYPEPVVNTGMLLGLFPELITD</sequence>
<protein>
    <submittedName>
        <fullName evidence="1">Uncharacterized protein</fullName>
    </submittedName>
</protein>
<name>A0ACC2G3T6_DALPE</name>
<accession>A0ACC2G3T6</accession>
<proteinExistence type="predicted"/>
<evidence type="ECO:0000313" key="1">
    <source>
        <dbReference type="EMBL" id="KAJ7998206.1"/>
    </source>
</evidence>